<organism evidence="2 3">
    <name type="scientific">Shewanella surugensis</name>
    <dbReference type="NCBI Taxonomy" id="212020"/>
    <lineage>
        <taxon>Bacteria</taxon>
        <taxon>Pseudomonadati</taxon>
        <taxon>Pseudomonadota</taxon>
        <taxon>Gammaproteobacteria</taxon>
        <taxon>Alteromonadales</taxon>
        <taxon>Shewanellaceae</taxon>
        <taxon>Shewanella</taxon>
    </lineage>
</organism>
<dbReference type="InterPro" id="IPR050523">
    <property type="entry name" value="AKR_Detox_Biosynth"/>
</dbReference>
<name>A0ABT0LJC5_9GAMM</name>
<dbReference type="InterPro" id="IPR023210">
    <property type="entry name" value="NADP_OxRdtase_dom"/>
</dbReference>
<dbReference type="PANTHER" id="PTHR43364">
    <property type="entry name" value="NADH-SPECIFIC METHYLGLYOXAL REDUCTASE-RELATED"/>
    <property type="match status" value="1"/>
</dbReference>
<evidence type="ECO:0000313" key="3">
    <source>
        <dbReference type="Proteomes" id="UP001203423"/>
    </source>
</evidence>
<protein>
    <submittedName>
        <fullName evidence="2">Aldo/keto reductase</fullName>
    </submittedName>
</protein>
<dbReference type="Pfam" id="PF00248">
    <property type="entry name" value="Aldo_ket_red"/>
    <property type="match status" value="1"/>
</dbReference>
<proteinExistence type="predicted"/>
<dbReference type="PANTHER" id="PTHR43364:SF1">
    <property type="entry name" value="OXIDOREDUCTASE YDHF"/>
    <property type="match status" value="1"/>
</dbReference>
<dbReference type="PRINTS" id="PR00069">
    <property type="entry name" value="ALDKETRDTASE"/>
</dbReference>
<dbReference type="InterPro" id="IPR036812">
    <property type="entry name" value="NAD(P)_OxRdtase_dom_sf"/>
</dbReference>
<dbReference type="CDD" id="cd19092">
    <property type="entry name" value="AKR_BsYcsN_EcYdhF-like"/>
    <property type="match status" value="1"/>
</dbReference>
<dbReference type="Gene3D" id="3.20.20.100">
    <property type="entry name" value="NADP-dependent oxidoreductase domain"/>
    <property type="match status" value="1"/>
</dbReference>
<reference evidence="2 3" key="1">
    <citation type="submission" date="2022-01" db="EMBL/GenBank/DDBJ databases">
        <title>Whole genome-based taxonomy of the Shewanellaceae.</title>
        <authorList>
            <person name="Martin-Rodriguez A.J."/>
        </authorList>
    </citation>
    <scope>NUCLEOTIDE SEQUENCE [LARGE SCALE GENOMIC DNA]</scope>
    <source>
        <strain evidence="2 3">DSM 17177</strain>
    </source>
</reference>
<dbReference type="Proteomes" id="UP001203423">
    <property type="component" value="Unassembled WGS sequence"/>
</dbReference>
<dbReference type="SUPFAM" id="SSF51430">
    <property type="entry name" value="NAD(P)-linked oxidoreductase"/>
    <property type="match status" value="1"/>
</dbReference>
<evidence type="ECO:0000313" key="2">
    <source>
        <dbReference type="EMBL" id="MCL1127560.1"/>
    </source>
</evidence>
<evidence type="ECO:0000259" key="1">
    <source>
        <dbReference type="Pfam" id="PF00248"/>
    </source>
</evidence>
<sequence length="298" mass="33190">MTSKTPMQSDGLMLSNLIQGYWRLGEWDWSAQQCLSFIESHLALGISSVDHAHVYGTPSCETLFGQALKLDGGLRDKMEIISKCGIVPSSDKGIAHYDLSQQAIMASVDMSLSRLGTDYLDVLLLHRPDFLMMTDEVAQTFMLLQQQGKVKHFGVSNFTSSQFSLLQSRLDFSLVTNQIEMNPVNLTVFETGILDELQKVGCRPMAWSCLAGGAIFNLKNDQIVRLKQVLNTLVEELNADSIEQVIYAWIMRHPSNPLPILGSGNITRTRLAIGSLALSLDHEQWYRVWCAAKGQPVP</sequence>
<dbReference type="InterPro" id="IPR020471">
    <property type="entry name" value="AKR"/>
</dbReference>
<gene>
    <name evidence="2" type="ORF">L2764_24575</name>
</gene>
<dbReference type="EMBL" id="JAKIKS010000175">
    <property type="protein sequence ID" value="MCL1127560.1"/>
    <property type="molecule type" value="Genomic_DNA"/>
</dbReference>
<accession>A0ABT0LJC5</accession>
<feature type="domain" description="NADP-dependent oxidoreductase" evidence="1">
    <location>
        <begin position="17"/>
        <end position="287"/>
    </location>
</feature>
<keyword evidence="3" id="KW-1185">Reference proteome</keyword>
<comment type="caution">
    <text evidence="2">The sequence shown here is derived from an EMBL/GenBank/DDBJ whole genome shotgun (WGS) entry which is preliminary data.</text>
</comment>